<evidence type="ECO:0000256" key="1">
    <source>
        <dbReference type="SAM" id="SignalP"/>
    </source>
</evidence>
<feature type="signal peptide" evidence="1">
    <location>
        <begin position="1"/>
        <end position="20"/>
    </location>
</feature>
<reference evidence="2" key="1">
    <citation type="submission" date="2022-10" db="EMBL/GenBank/DDBJ databases">
        <title>Sifting through the core-genome to identify putative cross-protective antigens against Riemerella anatipestifer.</title>
        <authorList>
            <person name="Zheng X."/>
            <person name="Zhang W."/>
        </authorList>
    </citation>
    <scope>NUCLEOTIDE SEQUENCE</scope>
    <source>
        <strain evidence="2">ZWRA178</strain>
    </source>
</reference>
<dbReference type="Proteomes" id="UP001207440">
    <property type="component" value="Unassembled WGS sequence"/>
</dbReference>
<dbReference type="Pfam" id="PF20050">
    <property type="entry name" value="DUF6452"/>
    <property type="match status" value="1"/>
</dbReference>
<evidence type="ECO:0000313" key="4">
    <source>
        <dbReference type="Proteomes" id="UP001284033"/>
    </source>
</evidence>
<proteinExistence type="predicted"/>
<gene>
    <name evidence="2" type="ORF">OKE68_04965</name>
    <name evidence="3" type="ORF">PG303_02380</name>
</gene>
<evidence type="ECO:0000313" key="2">
    <source>
        <dbReference type="EMBL" id="MCW0523666.1"/>
    </source>
</evidence>
<dbReference type="AlphaFoldDB" id="A0AAP6HDY5"/>
<accession>A0AAP6HDY5</accession>
<dbReference type="PROSITE" id="PS51257">
    <property type="entry name" value="PROKAR_LIPOPROTEIN"/>
    <property type="match status" value="1"/>
</dbReference>
<organism evidence="3 4">
    <name type="scientific">Riemerella anatipestifer</name>
    <name type="common">Moraxella anatipestifer</name>
    <dbReference type="NCBI Taxonomy" id="34085"/>
    <lineage>
        <taxon>Bacteria</taxon>
        <taxon>Pseudomonadati</taxon>
        <taxon>Bacteroidota</taxon>
        <taxon>Flavobacteriia</taxon>
        <taxon>Flavobacteriales</taxon>
        <taxon>Weeksellaceae</taxon>
        <taxon>Riemerella</taxon>
    </lineage>
</organism>
<dbReference type="RefSeq" id="WP_014937826.1">
    <property type="nucleotide sequence ID" value="NZ_CP029760.1"/>
</dbReference>
<reference evidence="3" key="2">
    <citation type="submission" date="2023-01" db="EMBL/GenBank/DDBJ databases">
        <title>Genome-based studies on antimicrobial resistance profiles of Riemerella anatipestifer in China, 1994 to 2021.</title>
        <authorList>
            <person name="Yang Z."/>
            <person name="Zhu D."/>
        </authorList>
    </citation>
    <scope>NUCLEOTIDE SEQUENCE</scope>
    <source>
        <strain evidence="3">RCAD1218</strain>
    </source>
</reference>
<dbReference type="EMBL" id="JAOZYT010000023">
    <property type="protein sequence ID" value="MCW0523666.1"/>
    <property type="molecule type" value="Genomic_DNA"/>
</dbReference>
<feature type="chain" id="PRO_5042798217" evidence="1">
    <location>
        <begin position="21"/>
        <end position="159"/>
    </location>
</feature>
<sequence length="159" mass="17660">MKLFKLVFVLGMLLSLASCGSDDDICESGLSSPRMKLKFKDSSNKLYQPDTLIIGVKLTGEENIKTVVSALKPDSVLVPLRVDDTNFTDLYISTSAKGTPSKVRVLYTPVSEYVSPACGMRRLYNDLSAVLENATPVKNIELNEKNIHDENKTHLYLIF</sequence>
<name>A0AAP6HDY5_RIEAN</name>
<protein>
    <submittedName>
        <fullName evidence="3">DUF6452 family protein</fullName>
    </submittedName>
</protein>
<keyword evidence="1" id="KW-0732">Signal</keyword>
<dbReference type="InterPro" id="IPR045607">
    <property type="entry name" value="DUF6452"/>
</dbReference>
<evidence type="ECO:0000313" key="3">
    <source>
        <dbReference type="EMBL" id="MDY3512061.1"/>
    </source>
</evidence>
<dbReference type="Proteomes" id="UP001284033">
    <property type="component" value="Unassembled WGS sequence"/>
</dbReference>
<dbReference type="EMBL" id="JAQZHK010000001">
    <property type="protein sequence ID" value="MDY3512061.1"/>
    <property type="molecule type" value="Genomic_DNA"/>
</dbReference>
<comment type="caution">
    <text evidence="3">The sequence shown here is derived from an EMBL/GenBank/DDBJ whole genome shotgun (WGS) entry which is preliminary data.</text>
</comment>